<keyword evidence="2" id="KW-0255">Endonuclease</keyword>
<dbReference type="InterPro" id="IPR029471">
    <property type="entry name" value="HNH_5"/>
</dbReference>
<dbReference type="CDD" id="cd00085">
    <property type="entry name" value="HNHc"/>
    <property type="match status" value="1"/>
</dbReference>
<dbReference type="Proteomes" id="UP000320386">
    <property type="component" value="Chromosome"/>
</dbReference>
<dbReference type="InterPro" id="IPR052892">
    <property type="entry name" value="NA-targeting_endonuclease"/>
</dbReference>
<gene>
    <name evidence="2" type="primary">cas9</name>
    <name evidence="2" type="ORF">Pan265_00030</name>
</gene>
<dbReference type="RefSeq" id="WP_145444147.1">
    <property type="nucleotide sequence ID" value="NZ_CP036280.1"/>
</dbReference>
<accession>A0A518BT82</accession>
<dbReference type="PANTHER" id="PTHR33877">
    <property type="entry name" value="SLL1193 PROTEIN"/>
    <property type="match status" value="1"/>
</dbReference>
<dbReference type="SMART" id="SM00507">
    <property type="entry name" value="HNHc"/>
    <property type="match status" value="1"/>
</dbReference>
<keyword evidence="2" id="KW-0540">Nuclease</keyword>
<dbReference type="EMBL" id="CP036280">
    <property type="protein sequence ID" value="QDU70181.1"/>
    <property type="molecule type" value="Genomic_DNA"/>
</dbReference>
<reference evidence="2 3" key="1">
    <citation type="submission" date="2019-02" db="EMBL/GenBank/DDBJ databases">
        <title>Deep-cultivation of Planctomycetes and their phenomic and genomic characterization uncovers novel biology.</title>
        <authorList>
            <person name="Wiegand S."/>
            <person name="Jogler M."/>
            <person name="Boedeker C."/>
            <person name="Pinto D."/>
            <person name="Vollmers J."/>
            <person name="Rivas-Marin E."/>
            <person name="Kohn T."/>
            <person name="Peeters S.H."/>
            <person name="Heuer A."/>
            <person name="Rast P."/>
            <person name="Oberbeckmann S."/>
            <person name="Bunk B."/>
            <person name="Jeske O."/>
            <person name="Meyerdierks A."/>
            <person name="Storesund J.E."/>
            <person name="Kallscheuer N."/>
            <person name="Luecker S."/>
            <person name="Lage O.M."/>
            <person name="Pohl T."/>
            <person name="Merkel B.J."/>
            <person name="Hornburger P."/>
            <person name="Mueller R.-W."/>
            <person name="Bruemmer F."/>
            <person name="Labrenz M."/>
            <person name="Spormann A.M."/>
            <person name="Op den Camp H."/>
            <person name="Overmann J."/>
            <person name="Amann R."/>
            <person name="Jetten M.S.M."/>
            <person name="Mascher T."/>
            <person name="Medema M.H."/>
            <person name="Devos D.P."/>
            <person name="Kaster A.-K."/>
            <person name="Ovreas L."/>
            <person name="Rohde M."/>
            <person name="Galperin M.Y."/>
            <person name="Jogler C."/>
        </authorList>
    </citation>
    <scope>NUCLEOTIDE SEQUENCE [LARGE SCALE GENOMIC DNA]</scope>
    <source>
        <strain evidence="2 3">Pan265</strain>
    </source>
</reference>
<proteinExistence type="predicted"/>
<protein>
    <submittedName>
        <fullName evidence="2">CRISPR-associated endonuclease Cas9</fullName>
    </submittedName>
</protein>
<evidence type="ECO:0000259" key="1">
    <source>
        <dbReference type="SMART" id="SM00507"/>
    </source>
</evidence>
<dbReference type="OrthoDB" id="9802901at2"/>
<organism evidence="2 3">
    <name type="scientific">Mucisphaera calidilacus</name>
    <dbReference type="NCBI Taxonomy" id="2527982"/>
    <lineage>
        <taxon>Bacteria</taxon>
        <taxon>Pseudomonadati</taxon>
        <taxon>Planctomycetota</taxon>
        <taxon>Phycisphaerae</taxon>
        <taxon>Phycisphaerales</taxon>
        <taxon>Phycisphaeraceae</taxon>
        <taxon>Mucisphaera</taxon>
    </lineage>
</organism>
<dbReference type="Pfam" id="PF14279">
    <property type="entry name" value="HNH_5"/>
    <property type="match status" value="1"/>
</dbReference>
<dbReference type="PANTHER" id="PTHR33877:SF2">
    <property type="entry name" value="OS07G0170200 PROTEIN"/>
    <property type="match status" value="1"/>
</dbReference>
<name>A0A518BT82_9BACT</name>
<dbReference type="AlphaFoldDB" id="A0A518BT82"/>
<sequence length="192" mass="21985">MAVRVVDARRAFSMLVRNMAEVIRVDDGSYTAHDFDSWADLSEYRDAINDGVEAYEWIRTVRMQLAVPKVIRLLGYDRLPNQDVKLNRRNIFARDRNICQYCGSHFPTSELSLDHIVPRTQGGGSSWTNLVCCCVACNSRKGGRTPVQASMKLIRKPVKPARNPVISIRLGHDKYASWRAFLDHAYWSVELR</sequence>
<keyword evidence="3" id="KW-1185">Reference proteome</keyword>
<dbReference type="GO" id="GO:0004519">
    <property type="term" value="F:endonuclease activity"/>
    <property type="evidence" value="ECO:0007669"/>
    <property type="project" value="UniProtKB-KW"/>
</dbReference>
<dbReference type="InterPro" id="IPR003615">
    <property type="entry name" value="HNH_nuc"/>
</dbReference>
<evidence type="ECO:0000313" key="2">
    <source>
        <dbReference type="EMBL" id="QDU70181.1"/>
    </source>
</evidence>
<dbReference type="Gene3D" id="1.10.30.50">
    <property type="match status" value="1"/>
</dbReference>
<feature type="domain" description="HNH nuclease" evidence="1">
    <location>
        <begin position="86"/>
        <end position="139"/>
    </location>
</feature>
<keyword evidence="2" id="KW-0378">Hydrolase</keyword>
<evidence type="ECO:0000313" key="3">
    <source>
        <dbReference type="Proteomes" id="UP000320386"/>
    </source>
</evidence>
<dbReference type="KEGG" id="mcad:Pan265_00030"/>